<dbReference type="InterPro" id="IPR002048">
    <property type="entry name" value="EF_hand_dom"/>
</dbReference>
<dbReference type="PROSITE" id="PS00018">
    <property type="entry name" value="EF_HAND_1"/>
    <property type="match status" value="2"/>
</dbReference>
<organism evidence="3 4">
    <name type="scientific">Phytophthora boehmeriae</name>
    <dbReference type="NCBI Taxonomy" id="109152"/>
    <lineage>
        <taxon>Eukaryota</taxon>
        <taxon>Sar</taxon>
        <taxon>Stramenopiles</taxon>
        <taxon>Oomycota</taxon>
        <taxon>Peronosporomycetes</taxon>
        <taxon>Peronosporales</taxon>
        <taxon>Peronosporaceae</taxon>
        <taxon>Phytophthora</taxon>
    </lineage>
</organism>
<evidence type="ECO:0000259" key="2">
    <source>
        <dbReference type="PROSITE" id="PS50222"/>
    </source>
</evidence>
<dbReference type="EMBL" id="JAGDFL010000016">
    <property type="protein sequence ID" value="KAG7401221.1"/>
    <property type="molecule type" value="Genomic_DNA"/>
</dbReference>
<dbReference type="GO" id="GO:0005509">
    <property type="term" value="F:calcium ion binding"/>
    <property type="evidence" value="ECO:0007669"/>
    <property type="project" value="InterPro"/>
</dbReference>
<feature type="domain" description="EF-hand" evidence="2">
    <location>
        <begin position="81"/>
        <end position="106"/>
    </location>
</feature>
<dbReference type="Pfam" id="PF13833">
    <property type="entry name" value="EF-hand_8"/>
    <property type="match status" value="1"/>
</dbReference>
<dbReference type="PROSITE" id="PS50222">
    <property type="entry name" value="EF_HAND_2"/>
    <property type="match status" value="2"/>
</dbReference>
<dbReference type="FunFam" id="1.10.238.10:FF:000003">
    <property type="entry name" value="Calmodulin A"/>
    <property type="match status" value="1"/>
</dbReference>
<keyword evidence="4" id="KW-1185">Reference proteome</keyword>
<evidence type="ECO:0000313" key="3">
    <source>
        <dbReference type="EMBL" id="KAG7401221.1"/>
    </source>
</evidence>
<dbReference type="Pfam" id="PF00036">
    <property type="entry name" value="EF-hand_1"/>
    <property type="match status" value="1"/>
</dbReference>
<sequence length="106" mass="11879">MGQQPTEEELFQMISEVDEDMSGAIDFAEFLQVIDNQKDRAAMFEDDSDMTCGGKADKSGFVRKETLIKIIKGDFGLTINIEEMINKLDVDGSGEIEFDEFKAILT</sequence>
<dbReference type="AlphaFoldDB" id="A0A8T1X6D3"/>
<dbReference type="SMART" id="SM00054">
    <property type="entry name" value="EFh"/>
    <property type="match status" value="2"/>
</dbReference>
<dbReference type="OrthoDB" id="26525at2759"/>
<evidence type="ECO:0000256" key="1">
    <source>
        <dbReference type="ARBA" id="ARBA00022737"/>
    </source>
</evidence>
<protein>
    <recommendedName>
        <fullName evidence="2">EF-hand domain-containing protein</fullName>
    </recommendedName>
</protein>
<feature type="domain" description="EF-hand" evidence="2">
    <location>
        <begin position="5"/>
        <end position="40"/>
    </location>
</feature>
<dbReference type="Proteomes" id="UP000693981">
    <property type="component" value="Unassembled WGS sequence"/>
</dbReference>
<dbReference type="InterPro" id="IPR018247">
    <property type="entry name" value="EF_Hand_1_Ca_BS"/>
</dbReference>
<evidence type="ECO:0000313" key="4">
    <source>
        <dbReference type="Proteomes" id="UP000693981"/>
    </source>
</evidence>
<reference evidence="3" key="1">
    <citation type="submission" date="2021-02" db="EMBL/GenBank/DDBJ databases">
        <authorList>
            <person name="Palmer J.M."/>
        </authorList>
    </citation>
    <scope>NUCLEOTIDE SEQUENCE</scope>
    <source>
        <strain evidence="3">SCRP23</strain>
    </source>
</reference>
<comment type="caution">
    <text evidence="3">The sequence shown here is derived from an EMBL/GenBank/DDBJ whole genome shotgun (WGS) entry which is preliminary data.</text>
</comment>
<proteinExistence type="predicted"/>
<keyword evidence="1" id="KW-0677">Repeat</keyword>
<name>A0A8T1X6D3_9STRA</name>
<accession>A0A8T1X6D3</accession>
<gene>
    <name evidence="3" type="ORF">PHYBOEH_002405</name>
</gene>